<evidence type="ECO:0000313" key="8">
    <source>
        <dbReference type="Proteomes" id="UP000002058"/>
    </source>
</evidence>
<dbReference type="OMA" id="NCNAFHT"/>
<protein>
    <recommendedName>
        <fullName evidence="6">LysM domain-containing protein</fullName>
    </recommendedName>
</protein>
<dbReference type="InterPro" id="IPR018392">
    <property type="entry name" value="LysM"/>
</dbReference>
<dbReference type="Pfam" id="PF01476">
    <property type="entry name" value="LysM"/>
    <property type="match status" value="1"/>
</dbReference>
<evidence type="ECO:0000259" key="6">
    <source>
        <dbReference type="PROSITE" id="PS51782"/>
    </source>
</evidence>
<feature type="domain" description="LysM" evidence="6">
    <location>
        <begin position="174"/>
        <end position="221"/>
    </location>
</feature>
<sequence length="498" mass="53770">MSSLTTIRLILLIAILLLLEVHYVRSQDSQPGGPTMPNIAPNCNAFHTVEAGESCWSISTKYGISLDDFFAWNPDVSPDCATNFWGGYAYCVGVGDIPSSMVTTGSTELPSSSSSISITTTTTTRGSSSSAEPSNTEPYSTRYPITDWNITATTTETAFPPKRTQPGQPVDCTDWHLVSTADTCDNIAGSSSWLTKEKLLEWNPTLGVDCSGLFVGWWVCVMVRPRTTETFTWITADTPADVPTLTGEYTPTPFPSVNSSFTASPTQSGIVPGCLSFYYSKPGTTCRDIVDGHYVTKEDFFKWNPALNNNCDGLWAGYWYCVVGPKGITALPPTVTIAPTGLPPGQNPECKSWYKRNGETCEEIVGLFGTFSQTEFSNWNPSIQSDCSGLVDGKWYCVSIPGTPTTRTEAGSTTEWPETPTQSGIATNCSKLWLVGVHDTCLSIANFNGITEIQFLGWNPAVGTSKCDNLPLNFYVCVAVDNGDLSAAATKTTTESSP</sequence>
<feature type="compositionally biased region" description="Low complexity" evidence="4">
    <location>
        <begin position="103"/>
        <end position="130"/>
    </location>
</feature>
<dbReference type="Proteomes" id="UP000002058">
    <property type="component" value="Unassembled WGS sequence"/>
</dbReference>
<reference evidence="8" key="1">
    <citation type="journal article" date="2009" name="Genome Res.">
        <title>Comparative genomic analyses of the human fungal pathogens Coccidioides and their relatives.</title>
        <authorList>
            <person name="Sharpton T.J."/>
            <person name="Stajich J.E."/>
            <person name="Rounsley S.D."/>
            <person name="Gardner M.J."/>
            <person name="Wortman J.R."/>
            <person name="Jordar V.S."/>
            <person name="Maiti R."/>
            <person name="Kodira C.D."/>
            <person name="Neafsey D.E."/>
            <person name="Zeng Q."/>
            <person name="Hung C.-Y."/>
            <person name="McMahan C."/>
            <person name="Muszewska A."/>
            <person name="Grynberg M."/>
            <person name="Mandel M.A."/>
            <person name="Kellner E.M."/>
            <person name="Barker B.M."/>
            <person name="Galgiani J.N."/>
            <person name="Orbach M.J."/>
            <person name="Kirkland T.N."/>
            <person name="Cole G.T."/>
            <person name="Henn M.R."/>
            <person name="Birren B.W."/>
            <person name="Taylor J.W."/>
        </authorList>
    </citation>
    <scope>NUCLEOTIDE SEQUENCE [LARGE SCALE GENOMIC DNA]</scope>
    <source>
        <strain evidence="8">UAMH 1704</strain>
    </source>
</reference>
<dbReference type="GO" id="GO:0008061">
    <property type="term" value="F:chitin binding"/>
    <property type="evidence" value="ECO:0007669"/>
    <property type="project" value="UniProtKB-KW"/>
</dbReference>
<dbReference type="eggNOG" id="KOG2806">
    <property type="taxonomic scope" value="Eukaryota"/>
</dbReference>
<evidence type="ECO:0000256" key="2">
    <source>
        <dbReference type="ARBA" id="ARBA00022729"/>
    </source>
</evidence>
<keyword evidence="8" id="KW-1185">Reference proteome</keyword>
<dbReference type="CDD" id="cd00118">
    <property type="entry name" value="LysM"/>
    <property type="match status" value="2"/>
</dbReference>
<dbReference type="SMART" id="SM00257">
    <property type="entry name" value="LysM"/>
    <property type="match status" value="3"/>
</dbReference>
<dbReference type="GeneID" id="8439784"/>
<dbReference type="PROSITE" id="PS51782">
    <property type="entry name" value="LYSM"/>
    <property type="match status" value="3"/>
</dbReference>
<keyword evidence="3" id="KW-0843">Virulence</keyword>
<dbReference type="InParanoid" id="C4JYD1"/>
<feature type="domain" description="LysM" evidence="6">
    <location>
        <begin position="45"/>
        <end position="92"/>
    </location>
</feature>
<evidence type="ECO:0000256" key="3">
    <source>
        <dbReference type="ARBA" id="ARBA00023026"/>
    </source>
</evidence>
<dbReference type="PANTHER" id="PTHR34997:SF2">
    <property type="entry name" value="LYSM DOMAIN-CONTAINING PROTEIN-RELATED"/>
    <property type="match status" value="1"/>
</dbReference>
<dbReference type="OrthoDB" id="2281372at2759"/>
<proteinExistence type="predicted"/>
<dbReference type="VEuPathDB" id="FungiDB:UREG_07182"/>
<dbReference type="EMBL" id="CH476619">
    <property type="protein sequence ID" value="EEP82317.1"/>
    <property type="molecule type" value="Genomic_DNA"/>
</dbReference>
<keyword evidence="1" id="KW-0147">Chitin-binding</keyword>
<dbReference type="InterPro" id="IPR052210">
    <property type="entry name" value="LysM1-like"/>
</dbReference>
<evidence type="ECO:0000256" key="4">
    <source>
        <dbReference type="SAM" id="MobiDB-lite"/>
    </source>
</evidence>
<feature type="domain" description="LysM" evidence="6">
    <location>
        <begin position="276"/>
        <end position="322"/>
    </location>
</feature>
<organism evidence="7 8">
    <name type="scientific">Uncinocarpus reesii (strain UAMH 1704)</name>
    <dbReference type="NCBI Taxonomy" id="336963"/>
    <lineage>
        <taxon>Eukaryota</taxon>
        <taxon>Fungi</taxon>
        <taxon>Dikarya</taxon>
        <taxon>Ascomycota</taxon>
        <taxon>Pezizomycotina</taxon>
        <taxon>Eurotiomycetes</taxon>
        <taxon>Eurotiomycetidae</taxon>
        <taxon>Onygenales</taxon>
        <taxon>Onygenaceae</taxon>
        <taxon>Uncinocarpus</taxon>
    </lineage>
</organism>
<dbReference type="STRING" id="336963.C4JYD1"/>
<gene>
    <name evidence="7" type="ORF">UREG_07182</name>
</gene>
<feature type="chain" id="PRO_5002939597" description="LysM domain-containing protein" evidence="5">
    <location>
        <begin position="27"/>
        <end position="498"/>
    </location>
</feature>
<evidence type="ECO:0000256" key="1">
    <source>
        <dbReference type="ARBA" id="ARBA00022669"/>
    </source>
</evidence>
<dbReference type="PANTHER" id="PTHR34997">
    <property type="entry name" value="AM15"/>
    <property type="match status" value="1"/>
</dbReference>
<feature type="signal peptide" evidence="5">
    <location>
        <begin position="1"/>
        <end position="26"/>
    </location>
</feature>
<keyword evidence="2 5" id="KW-0732">Signal</keyword>
<feature type="region of interest" description="Disordered" evidence="4">
    <location>
        <begin position="103"/>
        <end position="141"/>
    </location>
</feature>
<dbReference type="InterPro" id="IPR036779">
    <property type="entry name" value="LysM_dom_sf"/>
</dbReference>
<name>C4JYD1_UNCRE</name>
<accession>C4JYD1</accession>
<dbReference type="Gene3D" id="3.10.350.10">
    <property type="entry name" value="LysM domain"/>
    <property type="match status" value="5"/>
</dbReference>
<dbReference type="AlphaFoldDB" id="C4JYD1"/>
<dbReference type="SUPFAM" id="SSF54106">
    <property type="entry name" value="LysM domain"/>
    <property type="match status" value="3"/>
</dbReference>
<dbReference type="KEGG" id="ure:UREG_07182"/>
<evidence type="ECO:0000313" key="7">
    <source>
        <dbReference type="EMBL" id="EEP82317.1"/>
    </source>
</evidence>
<dbReference type="RefSeq" id="XP_002582409.1">
    <property type="nucleotide sequence ID" value="XM_002582363.1"/>
</dbReference>
<evidence type="ECO:0000256" key="5">
    <source>
        <dbReference type="SAM" id="SignalP"/>
    </source>
</evidence>
<dbReference type="HOGENOM" id="CLU_010591_8_2_1"/>